<evidence type="ECO:0000256" key="3">
    <source>
        <dbReference type="ARBA" id="ARBA00022729"/>
    </source>
</evidence>
<dbReference type="PANTHER" id="PTHR46847">
    <property type="entry name" value="D-ALLOSE-BINDING PERIPLASMIC PROTEIN-RELATED"/>
    <property type="match status" value="1"/>
</dbReference>
<evidence type="ECO:0000313" key="6">
    <source>
        <dbReference type="Proteomes" id="UP000324974"/>
    </source>
</evidence>
<comment type="similarity">
    <text evidence="2">Belongs to the bacterial solute-binding protein 2 family.</text>
</comment>
<proteinExistence type="inferred from homology"/>
<comment type="subcellular location">
    <subcellularLocation>
        <location evidence="1">Cell envelope</location>
    </subcellularLocation>
</comment>
<protein>
    <submittedName>
        <fullName evidence="5">Sugar ABC transporter substrate-binding protein</fullName>
    </submittedName>
</protein>
<dbReference type="RefSeq" id="WP_149111774.1">
    <property type="nucleotide sequence ID" value="NZ_CP042425.1"/>
</dbReference>
<dbReference type="AlphaFoldDB" id="A0A5C1ACL0"/>
<dbReference type="EMBL" id="CP042425">
    <property type="protein sequence ID" value="QEL17129.1"/>
    <property type="molecule type" value="Genomic_DNA"/>
</dbReference>
<evidence type="ECO:0000256" key="1">
    <source>
        <dbReference type="ARBA" id="ARBA00004196"/>
    </source>
</evidence>
<evidence type="ECO:0000313" key="5">
    <source>
        <dbReference type="EMBL" id="QEL17129.1"/>
    </source>
</evidence>
<dbReference type="InterPro" id="IPR025997">
    <property type="entry name" value="SBP_2_dom"/>
</dbReference>
<feature type="domain" description="Periplasmic binding protein" evidence="4">
    <location>
        <begin position="47"/>
        <end position="301"/>
    </location>
</feature>
<sequence length="326" mass="33596">MTRRDLLASLFLLPLAGTVVGLPGCGGGKEPAGGPAEPPTKAKHGTIGVSLLTLGNPFFKEMGDAITAAATAEGYTTKVVSAEMDPARQRDQVRDFLAADVVAIILTPADSKAVGTAIQEANAKKVPVFTADIASLAADAKVVSHVATDNHAGGAQAGEAAVEALKGTGKVAIIDHPEVESGMLRIQGFEEVVAKHPGMKVVAKLPGYGQRDRSFKVAQDILQAHPDVNLIFGVNDPTALGVVAALEAASKVGQVKVIGFDGQPEAKAAIKAGKIYADAVQYPDRIGKLAVERVVKYLAGEAVPPVTLIPTGLYRKADADAEATKS</sequence>
<evidence type="ECO:0000259" key="4">
    <source>
        <dbReference type="Pfam" id="PF13407"/>
    </source>
</evidence>
<name>A0A5C1ACL0_9BACT</name>
<dbReference type="InterPro" id="IPR028082">
    <property type="entry name" value="Peripla_BP_I"/>
</dbReference>
<gene>
    <name evidence="5" type="ORF">PX52LOC_04110</name>
</gene>
<keyword evidence="3" id="KW-0732">Signal</keyword>
<dbReference type="KEGG" id="lrs:PX52LOC_04110"/>
<dbReference type="GO" id="GO:0030313">
    <property type="term" value="C:cell envelope"/>
    <property type="evidence" value="ECO:0007669"/>
    <property type="project" value="UniProtKB-SubCell"/>
</dbReference>
<dbReference type="PANTHER" id="PTHR46847:SF1">
    <property type="entry name" value="D-ALLOSE-BINDING PERIPLASMIC PROTEIN-RELATED"/>
    <property type="match status" value="1"/>
</dbReference>
<reference evidence="6" key="1">
    <citation type="submission" date="2019-08" db="EMBL/GenBank/DDBJ databases">
        <title>Limnoglobus roseus gen. nov., sp. nov., a novel freshwater planctomycete with a giant genome from the family Gemmataceae.</title>
        <authorList>
            <person name="Kulichevskaya I.S."/>
            <person name="Naumoff D.G."/>
            <person name="Miroshnikov K."/>
            <person name="Ivanova A."/>
            <person name="Philippov D.A."/>
            <person name="Hakobyan A."/>
            <person name="Rijpstra I.C."/>
            <person name="Sinninghe Damste J.S."/>
            <person name="Liesack W."/>
            <person name="Dedysh S.N."/>
        </authorList>
    </citation>
    <scope>NUCLEOTIDE SEQUENCE [LARGE SCALE GENOMIC DNA]</scope>
    <source>
        <strain evidence="6">PX52</strain>
    </source>
</reference>
<evidence type="ECO:0000256" key="2">
    <source>
        <dbReference type="ARBA" id="ARBA00007639"/>
    </source>
</evidence>
<accession>A0A5C1ACL0</accession>
<dbReference type="GO" id="GO:0030246">
    <property type="term" value="F:carbohydrate binding"/>
    <property type="evidence" value="ECO:0007669"/>
    <property type="project" value="UniProtKB-ARBA"/>
</dbReference>
<dbReference type="Proteomes" id="UP000324974">
    <property type="component" value="Chromosome"/>
</dbReference>
<dbReference type="Pfam" id="PF13407">
    <property type="entry name" value="Peripla_BP_4"/>
    <property type="match status" value="1"/>
</dbReference>
<organism evidence="5 6">
    <name type="scientific">Limnoglobus roseus</name>
    <dbReference type="NCBI Taxonomy" id="2598579"/>
    <lineage>
        <taxon>Bacteria</taxon>
        <taxon>Pseudomonadati</taxon>
        <taxon>Planctomycetota</taxon>
        <taxon>Planctomycetia</taxon>
        <taxon>Gemmatales</taxon>
        <taxon>Gemmataceae</taxon>
        <taxon>Limnoglobus</taxon>
    </lineage>
</organism>
<dbReference type="Gene3D" id="3.40.50.2300">
    <property type="match status" value="2"/>
</dbReference>
<dbReference type="OrthoDB" id="250606at2"/>
<dbReference type="SUPFAM" id="SSF53822">
    <property type="entry name" value="Periplasmic binding protein-like I"/>
    <property type="match status" value="1"/>
</dbReference>
<keyword evidence="6" id="KW-1185">Reference proteome</keyword>